<gene>
    <name evidence="3" type="ORF">RSOLAG1IB_01072</name>
</gene>
<dbReference type="OrthoDB" id="3248006at2759"/>
<dbReference type="AlphaFoldDB" id="A0A0B7FDX2"/>
<feature type="compositionally biased region" description="Polar residues" evidence="2">
    <location>
        <begin position="128"/>
        <end position="137"/>
    </location>
</feature>
<dbReference type="EMBL" id="LN679101">
    <property type="protein sequence ID" value="CEL55064.1"/>
    <property type="molecule type" value="Genomic_DNA"/>
</dbReference>
<reference evidence="3 4" key="1">
    <citation type="submission" date="2014-11" db="EMBL/GenBank/DDBJ databases">
        <authorList>
            <person name="Wibberg Daniel"/>
        </authorList>
    </citation>
    <scope>NUCLEOTIDE SEQUENCE [LARGE SCALE GENOMIC DNA]</scope>
    <source>
        <strain evidence="3">Rhizoctonia solani AG1-IB 7/3/14</strain>
    </source>
</reference>
<keyword evidence="4" id="KW-1185">Reference proteome</keyword>
<evidence type="ECO:0000313" key="3">
    <source>
        <dbReference type="EMBL" id="CEL55064.1"/>
    </source>
</evidence>
<organism evidence="3 4">
    <name type="scientific">Thanatephorus cucumeris (strain AG1-IB / isolate 7/3/14)</name>
    <name type="common">Lettuce bottom rot fungus</name>
    <name type="synonym">Rhizoctonia solani</name>
    <dbReference type="NCBI Taxonomy" id="1108050"/>
    <lineage>
        <taxon>Eukaryota</taxon>
        <taxon>Fungi</taxon>
        <taxon>Dikarya</taxon>
        <taxon>Basidiomycota</taxon>
        <taxon>Agaricomycotina</taxon>
        <taxon>Agaricomycetes</taxon>
        <taxon>Cantharellales</taxon>
        <taxon>Ceratobasidiaceae</taxon>
        <taxon>Rhizoctonia</taxon>
        <taxon>Rhizoctonia solani AG-1</taxon>
    </lineage>
</organism>
<name>A0A0B7FDX2_THACB</name>
<sequence>MELKTCQKYAVCIYSTVPSGNKVVAGTVTRFLEGLGTICDIRSFCIRDGQSVGGVANAAMVVFDSKDSVERTMKSFALGKEIAGSSWQKKSFAAARIGNSRDFDKVFSTRVFPRLGSKLSDLKEDKGSGSNQTQPTEGSGPVHSLEDCSPPTKRPRTESCGVIYNGNHTSASRQPSSSIPESPEWMRARITQLTGDLQSARATLEMSRVEQDLMRRDHEVELERVRFSMMAQQRDADETLSRKTAECDGLSLGLGDVLARELTLRNQMEALRHRLAISDENLMLARSSLNGFADLGAKMKSIEVELEGARGRAYKLQVQNTQLEQKMSSDTREFDKANSNAKILESKINQLEADLASSREQLHSTEQLLVSAQRSLELTEGRCSSTHQQYESTKEKLDVCKKTLENERAIMQNLKDTLTLDVYRSLGVTYQSMGAFLSAVGQPQISDNDGGTALKRESD</sequence>
<proteinExistence type="predicted"/>
<feature type="region of interest" description="Disordered" evidence="2">
    <location>
        <begin position="118"/>
        <end position="181"/>
    </location>
</feature>
<evidence type="ECO:0000256" key="2">
    <source>
        <dbReference type="SAM" id="MobiDB-lite"/>
    </source>
</evidence>
<accession>A0A0B7FDX2</accession>
<feature type="coiled-coil region" evidence="1">
    <location>
        <begin position="320"/>
        <end position="368"/>
    </location>
</feature>
<evidence type="ECO:0000313" key="4">
    <source>
        <dbReference type="Proteomes" id="UP000059188"/>
    </source>
</evidence>
<protein>
    <submittedName>
        <fullName evidence="3">Uncharacterized protein</fullName>
    </submittedName>
</protein>
<feature type="compositionally biased region" description="Polar residues" evidence="2">
    <location>
        <begin position="166"/>
        <end position="180"/>
    </location>
</feature>
<keyword evidence="1" id="KW-0175">Coiled coil</keyword>
<evidence type="ECO:0000256" key="1">
    <source>
        <dbReference type="SAM" id="Coils"/>
    </source>
</evidence>
<dbReference type="SUPFAM" id="SSF57997">
    <property type="entry name" value="Tropomyosin"/>
    <property type="match status" value="1"/>
</dbReference>
<dbReference type="Proteomes" id="UP000059188">
    <property type="component" value="Unassembled WGS sequence"/>
</dbReference>